<dbReference type="PANTHER" id="PTHR13568">
    <property type="entry name" value="FAM11A, B PROTEIN"/>
    <property type="match status" value="1"/>
</dbReference>
<dbReference type="AlphaFoldDB" id="A0A183J1D0"/>
<dbReference type="PANTHER" id="PTHR13568:SF9">
    <property type="entry name" value="TRANSMEMBRANE PROTEIN 203"/>
    <property type="match status" value="1"/>
</dbReference>
<keyword evidence="1" id="KW-1133">Transmembrane helix</keyword>
<evidence type="ECO:0000256" key="1">
    <source>
        <dbReference type="SAM" id="Phobius"/>
    </source>
</evidence>
<dbReference type="Proteomes" id="UP000270296">
    <property type="component" value="Unassembled WGS sequence"/>
</dbReference>
<dbReference type="GO" id="GO:0006874">
    <property type="term" value="P:intracellular calcium ion homeostasis"/>
    <property type="evidence" value="ECO:0007669"/>
    <property type="project" value="TreeGrafter"/>
</dbReference>
<keyword evidence="1" id="KW-0812">Transmembrane</keyword>
<dbReference type="EMBL" id="UZAM01013028">
    <property type="protein sequence ID" value="VDP24919.1"/>
    <property type="molecule type" value="Genomic_DNA"/>
</dbReference>
<feature type="transmembrane region" description="Helical" evidence="1">
    <location>
        <begin position="107"/>
        <end position="125"/>
    </location>
</feature>
<proteinExistence type="predicted"/>
<keyword evidence="1" id="KW-0472">Membrane</keyword>
<evidence type="ECO:0000313" key="3">
    <source>
        <dbReference type="Proteomes" id="UP000270296"/>
    </source>
</evidence>
<feature type="transmembrane region" description="Helical" evidence="1">
    <location>
        <begin position="7"/>
        <end position="28"/>
    </location>
</feature>
<sequence length="131" mass="15009">MDVFHLFGISVFELFMHALSLLIFTILLTAKLEAYSKLSWWLVFSPLFVACFFNAYFSLIVFLRQYFEERSLKPAATRSLWVGVLILLLVTFEVLVCASLNDRDGSYSYGAVFCPVYIIMGLLLLKACVMH</sequence>
<reference evidence="2 3" key="2">
    <citation type="submission" date="2018-11" db="EMBL/GenBank/DDBJ databases">
        <authorList>
            <consortium name="Pathogen Informatics"/>
        </authorList>
    </citation>
    <scope>NUCLEOTIDE SEQUENCE [LARGE SCALE GENOMIC DNA]</scope>
</reference>
<dbReference type="OrthoDB" id="6234541at2759"/>
<dbReference type="GO" id="GO:0005783">
    <property type="term" value="C:endoplasmic reticulum"/>
    <property type="evidence" value="ECO:0007669"/>
    <property type="project" value="TreeGrafter"/>
</dbReference>
<keyword evidence="3" id="KW-1185">Reference proteome</keyword>
<protein>
    <submittedName>
        <fullName evidence="4">Transmembrane protein</fullName>
    </submittedName>
</protein>
<organism evidence="4">
    <name type="scientific">Soboliphyme baturini</name>
    <dbReference type="NCBI Taxonomy" id="241478"/>
    <lineage>
        <taxon>Eukaryota</taxon>
        <taxon>Metazoa</taxon>
        <taxon>Ecdysozoa</taxon>
        <taxon>Nematoda</taxon>
        <taxon>Enoplea</taxon>
        <taxon>Dorylaimia</taxon>
        <taxon>Dioctophymatida</taxon>
        <taxon>Dioctophymatoidea</taxon>
        <taxon>Soboliphymatidae</taxon>
        <taxon>Soboliphyme</taxon>
    </lineage>
</organism>
<dbReference type="WBParaSite" id="SBAD_0001002601-mRNA-1">
    <property type="protein sequence ID" value="SBAD_0001002601-mRNA-1"/>
    <property type="gene ID" value="SBAD_0001002601"/>
</dbReference>
<reference evidence="4" key="1">
    <citation type="submission" date="2016-06" db="UniProtKB">
        <authorList>
            <consortium name="WormBaseParasite"/>
        </authorList>
    </citation>
    <scope>IDENTIFICATION</scope>
</reference>
<dbReference type="Pfam" id="PF10269">
    <property type="entry name" value="Tmemb_185A"/>
    <property type="match status" value="1"/>
</dbReference>
<feature type="transmembrane region" description="Helical" evidence="1">
    <location>
        <begin position="79"/>
        <end position="101"/>
    </location>
</feature>
<gene>
    <name evidence="2" type="ORF">SBAD_LOCUS9679</name>
</gene>
<feature type="transmembrane region" description="Helical" evidence="1">
    <location>
        <begin position="40"/>
        <end position="67"/>
    </location>
</feature>
<dbReference type="InterPro" id="IPR019396">
    <property type="entry name" value="TM_Fragile-X-F-assoc"/>
</dbReference>
<accession>A0A183J1D0</accession>
<evidence type="ECO:0000313" key="4">
    <source>
        <dbReference type="WBParaSite" id="SBAD_0001002601-mRNA-1"/>
    </source>
</evidence>
<evidence type="ECO:0000313" key="2">
    <source>
        <dbReference type="EMBL" id="VDP24919.1"/>
    </source>
</evidence>
<name>A0A183J1D0_9BILA</name>